<dbReference type="InterPro" id="IPR003593">
    <property type="entry name" value="AAA+_ATPase"/>
</dbReference>
<proteinExistence type="predicted"/>
<organism evidence="2 3">
    <name type="scientific">Marinimicrobium koreense</name>
    <dbReference type="NCBI Taxonomy" id="306545"/>
    <lineage>
        <taxon>Bacteria</taxon>
        <taxon>Pseudomonadati</taxon>
        <taxon>Pseudomonadota</taxon>
        <taxon>Gammaproteobacteria</taxon>
        <taxon>Cellvibrionales</taxon>
        <taxon>Cellvibrionaceae</taxon>
        <taxon>Marinimicrobium</taxon>
    </lineage>
</organism>
<dbReference type="AlphaFoldDB" id="A0A3N1NUH8"/>
<dbReference type="RefSeq" id="WP_123637110.1">
    <property type="nucleotide sequence ID" value="NZ_RJUK01000001.1"/>
</dbReference>
<feature type="domain" description="AAA+ ATPase" evidence="1">
    <location>
        <begin position="177"/>
        <end position="519"/>
    </location>
</feature>
<gene>
    <name evidence="2" type="ORF">EDC38_0401</name>
</gene>
<dbReference type="Pfam" id="PF01935">
    <property type="entry name" value="DUF87"/>
    <property type="match status" value="1"/>
</dbReference>
<evidence type="ECO:0000259" key="1">
    <source>
        <dbReference type="SMART" id="SM00382"/>
    </source>
</evidence>
<evidence type="ECO:0000313" key="3">
    <source>
        <dbReference type="Proteomes" id="UP000273643"/>
    </source>
</evidence>
<dbReference type="Gene3D" id="3.40.50.300">
    <property type="entry name" value="P-loop containing nucleotide triphosphate hydrolases"/>
    <property type="match status" value="2"/>
</dbReference>
<name>A0A3N1NUH8_9GAMM</name>
<dbReference type="PANTHER" id="PTHR42957">
    <property type="entry name" value="HELICASE MJ1565-RELATED"/>
    <property type="match status" value="1"/>
</dbReference>
<dbReference type="EMBL" id="RJUK01000001">
    <property type="protein sequence ID" value="ROQ19813.1"/>
    <property type="molecule type" value="Genomic_DNA"/>
</dbReference>
<protein>
    <recommendedName>
        <fullName evidence="1">AAA+ ATPase domain-containing protein</fullName>
    </recommendedName>
</protein>
<dbReference type="PANTHER" id="PTHR42957:SF1">
    <property type="entry name" value="HELICASE MJ1565-RELATED"/>
    <property type="match status" value="1"/>
</dbReference>
<dbReference type="SUPFAM" id="SSF52540">
    <property type="entry name" value="P-loop containing nucleoside triphosphate hydrolases"/>
    <property type="match status" value="1"/>
</dbReference>
<sequence>MDLEAFFTDSGILHHELKIGVVSTVTAQTVKINLAHAGDVSGSYIEGSRYGRGEVGELVLIEGQQAIVLGRVVEVRLPDRDRTELSQDFQGSGQLDAIGYVQLLGSINIEHLKIQAGISAYPRLGDRVFSATSGLLSALPQLMNDGVNSSKTKVTINLGKISGADGSSIHVTPEKLFGRHCAILGSTGGGKSWTTAKVIEECAKFSGSKVIVIDATGEYRSLSNTSTLHHHLGNPLHKNLNSSEIAIPPTDFIESDFIAMFDPSGKVQGPKLKEAIKSLRLARLSPHLFPDGFIRKIEQSKASYRKALNTGNNSKLVDDPAMPFDITKLTRQIVEECCWESDFNKEGYWGKANNDLGYCSSLLTRIQAVTYATSMKSVFQFDGQVKTLTESIEAFISGDNRTFRLCLSDVSYEFYAREILANVIGRKLLKLAREERFRAMPLLIVVDEAHNFLGKQVGSEDHSTRLDAFELIAKEGRKYGLNICLTTQRPRDITEGVLSQMGTLLVHRLTNDRDREVVERACGEIDRSSASFLPNLKQGEIAVIGVDFPIPMTIQMDKPFTPPLSDGPNFQELWKTYTL</sequence>
<dbReference type="SMART" id="SM00382">
    <property type="entry name" value="AAA"/>
    <property type="match status" value="1"/>
</dbReference>
<dbReference type="InterPro" id="IPR008571">
    <property type="entry name" value="HerA-like"/>
</dbReference>
<dbReference type="OrthoDB" id="9806951at2"/>
<dbReference type="Proteomes" id="UP000273643">
    <property type="component" value="Unassembled WGS sequence"/>
</dbReference>
<dbReference type="InterPro" id="IPR027417">
    <property type="entry name" value="P-loop_NTPase"/>
</dbReference>
<accession>A0A3N1NUH8</accession>
<keyword evidence="3" id="KW-1185">Reference proteome</keyword>
<comment type="caution">
    <text evidence="2">The sequence shown here is derived from an EMBL/GenBank/DDBJ whole genome shotgun (WGS) entry which is preliminary data.</text>
</comment>
<evidence type="ECO:0000313" key="2">
    <source>
        <dbReference type="EMBL" id="ROQ19813.1"/>
    </source>
</evidence>
<dbReference type="InterPro" id="IPR002789">
    <property type="entry name" value="HerA_central"/>
</dbReference>
<reference evidence="2 3" key="1">
    <citation type="submission" date="2018-11" db="EMBL/GenBank/DDBJ databases">
        <title>Genomic Encyclopedia of Type Strains, Phase IV (KMG-IV): sequencing the most valuable type-strain genomes for metagenomic binning, comparative biology and taxonomic classification.</title>
        <authorList>
            <person name="Goeker M."/>
        </authorList>
    </citation>
    <scope>NUCLEOTIDE SEQUENCE [LARGE SCALE GENOMIC DNA]</scope>
    <source>
        <strain evidence="2 3">DSM 16974</strain>
    </source>
</reference>